<evidence type="ECO:0000313" key="2">
    <source>
        <dbReference type="Proteomes" id="UP000078046"/>
    </source>
</evidence>
<comment type="caution">
    <text evidence="1">The sequence shown here is derived from an EMBL/GenBank/DDBJ whole genome shotgun (WGS) entry which is preliminary data.</text>
</comment>
<dbReference type="EMBL" id="LWCA01000483">
    <property type="protein sequence ID" value="OAF68249.1"/>
    <property type="molecule type" value="Genomic_DNA"/>
</dbReference>
<sequence length="245" mass="28589">MVPTLSEIEKSVNNILQNLNITSNITHSLNSMNISNVKITKSINETLKKVQELKQLNFHKLNLKNLTETIEKTKIFLNGTSDINLESLKLLLFSNIKSNLNITENDLMAIMNSTDLKNLKENFMKNPFNMTIIEVIKKSSLFPPELEPVFTLLMMRKSVLDSQYKYCQEKNYLQKDMYDEYILCVFPELSDLLPNQNLTQYVLDYKQNYKSSYDKFHFIEPKKMKTIANTTKKDDSVTVIVFIYI</sequence>
<name>A0A177B1U8_9BILA</name>
<organism evidence="1 2">
    <name type="scientific">Intoshia linei</name>
    <dbReference type="NCBI Taxonomy" id="1819745"/>
    <lineage>
        <taxon>Eukaryota</taxon>
        <taxon>Metazoa</taxon>
        <taxon>Spiralia</taxon>
        <taxon>Lophotrochozoa</taxon>
        <taxon>Mesozoa</taxon>
        <taxon>Orthonectida</taxon>
        <taxon>Rhopaluridae</taxon>
        <taxon>Intoshia</taxon>
    </lineage>
</organism>
<evidence type="ECO:0000313" key="1">
    <source>
        <dbReference type="EMBL" id="OAF68249.1"/>
    </source>
</evidence>
<proteinExistence type="predicted"/>
<dbReference type="Proteomes" id="UP000078046">
    <property type="component" value="Unassembled WGS sequence"/>
</dbReference>
<protein>
    <submittedName>
        <fullName evidence="1">Uncharacterized protein</fullName>
    </submittedName>
</protein>
<dbReference type="AlphaFoldDB" id="A0A177B1U8"/>
<accession>A0A177B1U8</accession>
<gene>
    <name evidence="1" type="ORF">A3Q56_04013</name>
</gene>
<reference evidence="1 2" key="1">
    <citation type="submission" date="2016-04" db="EMBL/GenBank/DDBJ databases">
        <title>The genome of Intoshia linei affirms orthonectids as highly simplified spiralians.</title>
        <authorList>
            <person name="Mikhailov K.V."/>
            <person name="Slusarev G.S."/>
            <person name="Nikitin M.A."/>
            <person name="Logacheva M.D."/>
            <person name="Penin A."/>
            <person name="Aleoshin V."/>
            <person name="Panchin Y.V."/>
        </authorList>
    </citation>
    <scope>NUCLEOTIDE SEQUENCE [LARGE SCALE GENOMIC DNA]</scope>
    <source>
        <strain evidence="1">Intl2013</strain>
        <tissue evidence="1">Whole animal</tissue>
    </source>
</reference>
<keyword evidence="2" id="KW-1185">Reference proteome</keyword>